<dbReference type="InterPro" id="IPR018163">
    <property type="entry name" value="Thr/Ala-tRNA-synth_IIc_edit"/>
</dbReference>
<evidence type="ECO:0000259" key="10">
    <source>
        <dbReference type="PROSITE" id="PS50860"/>
    </source>
</evidence>
<dbReference type="InterPro" id="IPR012947">
    <property type="entry name" value="tRNA_SAD"/>
</dbReference>
<evidence type="ECO:0000313" key="11">
    <source>
        <dbReference type="EMBL" id="EKD66014.1"/>
    </source>
</evidence>
<proteinExistence type="inferred from homology"/>
<gene>
    <name evidence="11" type="ORF">ACD_49C00068G0019</name>
</gene>
<evidence type="ECO:0000256" key="8">
    <source>
        <dbReference type="ARBA" id="ARBA00022917"/>
    </source>
</evidence>
<evidence type="ECO:0000256" key="4">
    <source>
        <dbReference type="ARBA" id="ARBA00022598"/>
    </source>
</evidence>
<dbReference type="GO" id="GO:0005524">
    <property type="term" value="F:ATP binding"/>
    <property type="evidence" value="ECO:0007669"/>
    <property type="project" value="UniProtKB-KW"/>
</dbReference>
<dbReference type="SUPFAM" id="SSF55186">
    <property type="entry name" value="ThrRS/AlaRS common domain"/>
    <property type="match status" value="1"/>
</dbReference>
<evidence type="ECO:0000256" key="5">
    <source>
        <dbReference type="ARBA" id="ARBA00022741"/>
    </source>
</evidence>
<evidence type="ECO:0000256" key="1">
    <source>
        <dbReference type="ARBA" id="ARBA00008226"/>
    </source>
</evidence>
<dbReference type="GO" id="GO:0006419">
    <property type="term" value="P:alanyl-tRNA aminoacylation"/>
    <property type="evidence" value="ECO:0007669"/>
    <property type="project" value="InterPro"/>
</dbReference>
<name>K2BUU4_9BACT</name>
<sequence>MNITSAEIRQKYLDFFKSKNHSILESAPIVPENDPSVLFNTAGMQPLVPYLLGEKHPMWTRLADVQKCIRTTDIEEVGDNTHLTFFEMLGNWSLGDYFKKESIEMSYELLISPKWFGIDKKYLAVTVFEWDENAPRDDFSAEVWKSLWMSETRISYMWAKDNWWAAGPTWPCGPDTEIFYWVWEWEPSLDSNVKNDENNWMEIWNNVFMEFNRLSDWTLAKLPAQNVDTGMWLERITTTLNKKKSVYDTDIFTDIIAKIREIVWENYNERSARIIADHLRASVMMIADGVFPKNVDQWYILRRLIRRAIREFYKMNFEKQIISEIAKIYITQFENIYTSVKNNKTKIIEELNKEEEKFWKTIKDWIKEFERLVKWFEIAFERSGQKIITISWDKAFRLYDTFGFPLEMTEELAKEKWLGVDKEWFAKAFEKHQELSRTSSEWKFKWWLSWGGEMETKYHTTTHLLLAWLRKVLWDDVFQAGSNITAERLRFDFKYWEKMTPEQIRLVEDFVNEVIQKNAKVEMKEMKKEEAKASWIVGSFWEKYPDIVKIYTITWTDGTIYSQELCGWPHIENTWVLWKFRITKEEASSSGVRRIKGVLE</sequence>
<dbReference type="PRINTS" id="PR00980">
    <property type="entry name" value="TRNASYNTHALA"/>
</dbReference>
<dbReference type="SUPFAM" id="SSF101353">
    <property type="entry name" value="Putative anticodon-binding domain of alanyl-tRNA synthetase (AlaRS)"/>
    <property type="match status" value="1"/>
</dbReference>
<dbReference type="AlphaFoldDB" id="K2BUU4"/>
<evidence type="ECO:0000256" key="2">
    <source>
        <dbReference type="ARBA" id="ARBA00013168"/>
    </source>
</evidence>
<dbReference type="PROSITE" id="PS50860">
    <property type="entry name" value="AA_TRNA_LIGASE_II_ALA"/>
    <property type="match status" value="1"/>
</dbReference>
<keyword evidence="5" id="KW-0547">Nucleotide-binding</keyword>
<dbReference type="GO" id="GO:0005737">
    <property type="term" value="C:cytoplasm"/>
    <property type="evidence" value="ECO:0007669"/>
    <property type="project" value="InterPro"/>
</dbReference>
<reference evidence="11" key="1">
    <citation type="journal article" date="2012" name="Science">
        <title>Fermentation, hydrogen, and sulfur metabolism in multiple uncultivated bacterial phyla.</title>
        <authorList>
            <person name="Wrighton K.C."/>
            <person name="Thomas B.C."/>
            <person name="Sharon I."/>
            <person name="Miller C.S."/>
            <person name="Castelle C.J."/>
            <person name="VerBerkmoes N.C."/>
            <person name="Wilkins M.J."/>
            <person name="Hettich R.L."/>
            <person name="Lipton M.S."/>
            <person name="Williams K.H."/>
            <person name="Long P.E."/>
            <person name="Banfield J.F."/>
        </authorList>
    </citation>
    <scope>NUCLEOTIDE SEQUENCE [LARGE SCALE GENOMIC DNA]</scope>
</reference>
<comment type="caution">
    <text evidence="11">The sequence shown here is derived from an EMBL/GenBank/DDBJ whole genome shotgun (WGS) entry which is preliminary data.</text>
</comment>
<keyword evidence="9" id="KW-0030">Aminoacyl-tRNA synthetase</keyword>
<keyword evidence="4" id="KW-0436">Ligase</keyword>
<keyword evidence="3" id="KW-0820">tRNA-binding</keyword>
<dbReference type="Gene3D" id="3.30.54.20">
    <property type="match status" value="1"/>
</dbReference>
<organism evidence="11">
    <name type="scientific">uncultured bacterium</name>
    <name type="common">gcode 4</name>
    <dbReference type="NCBI Taxonomy" id="1234023"/>
    <lineage>
        <taxon>Bacteria</taxon>
        <taxon>environmental samples</taxon>
    </lineage>
</organism>
<dbReference type="EC" id="6.1.1.7" evidence="2"/>
<dbReference type="GO" id="GO:0000049">
    <property type="term" value="F:tRNA binding"/>
    <property type="evidence" value="ECO:0007669"/>
    <property type="project" value="UniProtKB-KW"/>
</dbReference>
<dbReference type="GO" id="GO:0004813">
    <property type="term" value="F:alanine-tRNA ligase activity"/>
    <property type="evidence" value="ECO:0007669"/>
    <property type="project" value="UniProtKB-EC"/>
</dbReference>
<dbReference type="EMBL" id="AMFJ01021654">
    <property type="protein sequence ID" value="EKD66014.1"/>
    <property type="molecule type" value="Genomic_DNA"/>
</dbReference>
<dbReference type="InterPro" id="IPR050058">
    <property type="entry name" value="Ala-tRNA_ligase"/>
</dbReference>
<dbReference type="PANTHER" id="PTHR11777">
    <property type="entry name" value="ALANYL-TRNA SYNTHETASE"/>
    <property type="match status" value="1"/>
</dbReference>
<dbReference type="Pfam" id="PF07973">
    <property type="entry name" value="tRNA_SAD"/>
    <property type="match status" value="1"/>
</dbReference>
<dbReference type="GO" id="GO:0002161">
    <property type="term" value="F:aminoacyl-tRNA deacylase activity"/>
    <property type="evidence" value="ECO:0007669"/>
    <property type="project" value="TreeGrafter"/>
</dbReference>
<dbReference type="InterPro" id="IPR045864">
    <property type="entry name" value="aa-tRNA-synth_II/BPL/LPL"/>
</dbReference>
<dbReference type="InterPro" id="IPR018164">
    <property type="entry name" value="Ala-tRNA-synth_IIc_N"/>
</dbReference>
<dbReference type="NCBIfam" id="NF002436">
    <property type="entry name" value="PRK01584.1"/>
    <property type="match status" value="1"/>
</dbReference>
<evidence type="ECO:0000256" key="3">
    <source>
        <dbReference type="ARBA" id="ARBA00022555"/>
    </source>
</evidence>
<dbReference type="Gene3D" id="3.30.930.10">
    <property type="entry name" value="Bira Bifunctional Protein, Domain 2"/>
    <property type="match status" value="1"/>
</dbReference>
<dbReference type="Pfam" id="PF01411">
    <property type="entry name" value="tRNA-synt_2c"/>
    <property type="match status" value="1"/>
</dbReference>
<dbReference type="SMART" id="SM00863">
    <property type="entry name" value="tRNA_SAD"/>
    <property type="match status" value="1"/>
</dbReference>
<dbReference type="FunFam" id="3.30.980.10:FF:000004">
    <property type="entry name" value="Alanine--tRNA ligase, cytoplasmic"/>
    <property type="match status" value="1"/>
</dbReference>
<dbReference type="PANTHER" id="PTHR11777:SF9">
    <property type="entry name" value="ALANINE--TRNA LIGASE, CYTOPLASMIC"/>
    <property type="match status" value="1"/>
</dbReference>
<dbReference type="InterPro" id="IPR018162">
    <property type="entry name" value="Ala-tRNA-ligase_IIc_anticod-bd"/>
</dbReference>
<keyword evidence="6" id="KW-0067">ATP-binding</keyword>
<keyword evidence="7" id="KW-0694">RNA-binding</keyword>
<dbReference type="InterPro" id="IPR002318">
    <property type="entry name" value="Ala-tRNA-lgiase_IIc"/>
</dbReference>
<evidence type="ECO:0000256" key="6">
    <source>
        <dbReference type="ARBA" id="ARBA00022840"/>
    </source>
</evidence>
<evidence type="ECO:0000256" key="9">
    <source>
        <dbReference type="ARBA" id="ARBA00023146"/>
    </source>
</evidence>
<feature type="domain" description="Alanyl-transfer RNA synthetases family profile" evidence="10">
    <location>
        <begin position="3"/>
        <end position="600"/>
    </location>
</feature>
<accession>K2BUU4</accession>
<dbReference type="CDD" id="cd00673">
    <property type="entry name" value="AlaRS_core"/>
    <property type="match status" value="1"/>
</dbReference>
<evidence type="ECO:0000256" key="7">
    <source>
        <dbReference type="ARBA" id="ARBA00022884"/>
    </source>
</evidence>
<protein>
    <recommendedName>
        <fullName evidence="2">alanine--tRNA ligase</fullName>
        <ecNumber evidence="2">6.1.1.7</ecNumber>
    </recommendedName>
</protein>
<comment type="similarity">
    <text evidence="1">Belongs to the class-II aminoacyl-tRNA synthetase family.</text>
</comment>
<dbReference type="InterPro" id="IPR018165">
    <property type="entry name" value="Ala-tRNA-synth_IIc_core"/>
</dbReference>
<dbReference type="Gene3D" id="3.30.980.10">
    <property type="entry name" value="Threonyl-trna Synthetase, Chain A, domain 2"/>
    <property type="match status" value="1"/>
</dbReference>
<keyword evidence="8" id="KW-0648">Protein biosynthesis</keyword>
<dbReference type="SUPFAM" id="SSF55681">
    <property type="entry name" value="Class II aaRS and biotin synthetases"/>
    <property type="match status" value="1"/>
</dbReference>